<sequence>MFSRKPVVYDVLLSPSAHNMFPKSHRDLHAYNTGPGARPSGMGVVQVGNVLYRQDIEALMAMSPTIANLVGGRRIHHFSHARPLVIPGLSSADFENWMLVHFPYYDWVQEGHRTVRRRRLLRDYPSFQRASAILRSTVEPHLLPLQEQVPPPLPPKDRRYFPAPPIQISRSKTGIRGDRSRCGY</sequence>
<gene>
    <name evidence="2" type="ORF">FA13DRAFT_643660</name>
</gene>
<protein>
    <submittedName>
        <fullName evidence="2">Uncharacterized protein</fullName>
    </submittedName>
</protein>
<evidence type="ECO:0000313" key="2">
    <source>
        <dbReference type="EMBL" id="TEB29451.1"/>
    </source>
</evidence>
<evidence type="ECO:0000313" key="3">
    <source>
        <dbReference type="Proteomes" id="UP000298030"/>
    </source>
</evidence>
<dbReference type="AlphaFoldDB" id="A0A4Y7T613"/>
<accession>A0A4Y7T613</accession>
<name>A0A4Y7T613_COPMI</name>
<organism evidence="2 3">
    <name type="scientific">Coprinellus micaceus</name>
    <name type="common">Glistening ink-cap mushroom</name>
    <name type="synonym">Coprinus micaceus</name>
    <dbReference type="NCBI Taxonomy" id="71717"/>
    <lineage>
        <taxon>Eukaryota</taxon>
        <taxon>Fungi</taxon>
        <taxon>Dikarya</taxon>
        <taxon>Basidiomycota</taxon>
        <taxon>Agaricomycotina</taxon>
        <taxon>Agaricomycetes</taxon>
        <taxon>Agaricomycetidae</taxon>
        <taxon>Agaricales</taxon>
        <taxon>Agaricineae</taxon>
        <taxon>Psathyrellaceae</taxon>
        <taxon>Coprinellus</taxon>
    </lineage>
</organism>
<evidence type="ECO:0000256" key="1">
    <source>
        <dbReference type="SAM" id="MobiDB-lite"/>
    </source>
</evidence>
<feature type="compositionally biased region" description="Basic and acidic residues" evidence="1">
    <location>
        <begin position="175"/>
        <end position="184"/>
    </location>
</feature>
<proteinExistence type="predicted"/>
<dbReference type="Proteomes" id="UP000298030">
    <property type="component" value="Unassembled WGS sequence"/>
</dbReference>
<feature type="region of interest" description="Disordered" evidence="1">
    <location>
        <begin position="145"/>
        <end position="184"/>
    </location>
</feature>
<reference evidence="2 3" key="1">
    <citation type="journal article" date="2019" name="Nat. Ecol. Evol.">
        <title>Megaphylogeny resolves global patterns of mushroom evolution.</title>
        <authorList>
            <person name="Varga T."/>
            <person name="Krizsan K."/>
            <person name="Foldi C."/>
            <person name="Dima B."/>
            <person name="Sanchez-Garcia M."/>
            <person name="Sanchez-Ramirez S."/>
            <person name="Szollosi G.J."/>
            <person name="Szarkandi J.G."/>
            <person name="Papp V."/>
            <person name="Albert L."/>
            <person name="Andreopoulos W."/>
            <person name="Angelini C."/>
            <person name="Antonin V."/>
            <person name="Barry K.W."/>
            <person name="Bougher N.L."/>
            <person name="Buchanan P."/>
            <person name="Buyck B."/>
            <person name="Bense V."/>
            <person name="Catcheside P."/>
            <person name="Chovatia M."/>
            <person name="Cooper J."/>
            <person name="Damon W."/>
            <person name="Desjardin D."/>
            <person name="Finy P."/>
            <person name="Geml J."/>
            <person name="Haridas S."/>
            <person name="Hughes K."/>
            <person name="Justo A."/>
            <person name="Karasinski D."/>
            <person name="Kautmanova I."/>
            <person name="Kiss B."/>
            <person name="Kocsube S."/>
            <person name="Kotiranta H."/>
            <person name="LaButti K.M."/>
            <person name="Lechner B.E."/>
            <person name="Liimatainen K."/>
            <person name="Lipzen A."/>
            <person name="Lukacs Z."/>
            <person name="Mihaltcheva S."/>
            <person name="Morgado L.N."/>
            <person name="Niskanen T."/>
            <person name="Noordeloos M.E."/>
            <person name="Ohm R.A."/>
            <person name="Ortiz-Santana B."/>
            <person name="Ovrebo C."/>
            <person name="Racz N."/>
            <person name="Riley R."/>
            <person name="Savchenko A."/>
            <person name="Shiryaev A."/>
            <person name="Soop K."/>
            <person name="Spirin V."/>
            <person name="Szebenyi C."/>
            <person name="Tomsovsky M."/>
            <person name="Tulloss R.E."/>
            <person name="Uehling J."/>
            <person name="Grigoriev I.V."/>
            <person name="Vagvolgyi C."/>
            <person name="Papp T."/>
            <person name="Martin F.M."/>
            <person name="Miettinen O."/>
            <person name="Hibbett D.S."/>
            <person name="Nagy L.G."/>
        </authorList>
    </citation>
    <scope>NUCLEOTIDE SEQUENCE [LARGE SCALE GENOMIC DNA]</scope>
    <source>
        <strain evidence="2 3">FP101781</strain>
    </source>
</reference>
<dbReference type="OrthoDB" id="3083340at2759"/>
<comment type="caution">
    <text evidence="2">The sequence shown here is derived from an EMBL/GenBank/DDBJ whole genome shotgun (WGS) entry which is preliminary data.</text>
</comment>
<dbReference type="EMBL" id="QPFP01000027">
    <property type="protein sequence ID" value="TEB29451.1"/>
    <property type="molecule type" value="Genomic_DNA"/>
</dbReference>
<keyword evidence="3" id="KW-1185">Reference proteome</keyword>